<dbReference type="Proteomes" id="UP001501565">
    <property type="component" value="Unassembled WGS sequence"/>
</dbReference>
<keyword evidence="4" id="KW-1185">Reference proteome</keyword>
<keyword evidence="1" id="KW-1133">Transmembrane helix</keyword>
<evidence type="ECO:0000313" key="3">
    <source>
        <dbReference type="EMBL" id="GAA3939097.1"/>
    </source>
</evidence>
<dbReference type="InterPro" id="IPR011836">
    <property type="entry name" value="YhdP"/>
</dbReference>
<evidence type="ECO:0000259" key="2">
    <source>
        <dbReference type="Pfam" id="PF13116"/>
    </source>
</evidence>
<feature type="domain" description="YhdP central" evidence="2">
    <location>
        <begin position="8"/>
        <end position="1276"/>
    </location>
</feature>
<accession>A0ABP7N7K4</accession>
<organism evidence="3 4">
    <name type="scientific">Litoribacillus peritrichatus</name>
    <dbReference type="NCBI Taxonomy" id="718191"/>
    <lineage>
        <taxon>Bacteria</taxon>
        <taxon>Pseudomonadati</taxon>
        <taxon>Pseudomonadota</taxon>
        <taxon>Gammaproteobacteria</taxon>
        <taxon>Oceanospirillales</taxon>
        <taxon>Oceanospirillaceae</taxon>
        <taxon>Litoribacillus</taxon>
    </lineage>
</organism>
<dbReference type="PANTHER" id="PTHR38690">
    <property type="entry name" value="PROTEASE-RELATED"/>
    <property type="match status" value="1"/>
</dbReference>
<dbReference type="NCBIfam" id="TIGR02099">
    <property type="entry name" value="YhdP family protein"/>
    <property type="match status" value="1"/>
</dbReference>
<evidence type="ECO:0000313" key="4">
    <source>
        <dbReference type="Proteomes" id="UP001501565"/>
    </source>
</evidence>
<dbReference type="Pfam" id="PF13116">
    <property type="entry name" value="YhdP"/>
    <property type="match status" value="1"/>
</dbReference>
<dbReference type="EMBL" id="BAABBN010000015">
    <property type="protein sequence ID" value="GAA3939097.1"/>
    <property type="molecule type" value="Genomic_DNA"/>
</dbReference>
<reference evidence="4" key="1">
    <citation type="journal article" date="2019" name="Int. J. Syst. Evol. Microbiol.">
        <title>The Global Catalogue of Microorganisms (GCM) 10K type strain sequencing project: providing services to taxonomists for standard genome sequencing and annotation.</title>
        <authorList>
            <consortium name="The Broad Institute Genomics Platform"/>
            <consortium name="The Broad Institute Genome Sequencing Center for Infectious Disease"/>
            <person name="Wu L."/>
            <person name="Ma J."/>
        </authorList>
    </citation>
    <scope>NUCLEOTIDE SEQUENCE [LARGE SCALE GENOMIC DNA]</scope>
    <source>
        <strain evidence="4">JCM 17551</strain>
    </source>
</reference>
<protein>
    <submittedName>
        <fullName evidence="3">YhdP family protein</fullName>
    </submittedName>
</protein>
<dbReference type="InterPro" id="IPR025263">
    <property type="entry name" value="YhdP_central"/>
</dbReference>
<keyword evidence="1" id="KW-0472">Membrane</keyword>
<sequence>MSLPITSMTRKIERWLWLVFFLCTIVFMVSWSLAQVMLWGYNRYSKDIELWIETESGYDLSFAQTYNQMSGVNPLLAFKDLKVVHQESGKPLAHAKNIIIELNTLKSIWYFRPVLNEVVVDGLEMTIRQQGDLSWSLDGLVVSDSPVSNDASLEINRWIDLLFYQGNIDIRGALLHLYHADEPFDRAMELDLVLSKQGDYSRIEGEVQGSRNPIDMTFRGEAIELPGDPDFNFDLFIEVEDLDSLDWTDRITLSETYQIDRLATTVRTWINWSYRGVDFVSQSELGDFTVRNKEDGRHFKLSSKEVLVAGNFSDNHCSINIPQAQVELNGVLKSSDAHRVICDYQGNWWWTTPEVHLETLVDAVSWLPSELETLKKDISVLSPKGTLNHPVAWLNSEGEFRLEAQVEGLSAEPWEGAPGATNIHGKLVLEQDRGFINIEAGSTALSFPEVFQRSQHFDRVSGRVDWWYDENVVRAYSDGLKLDSPSIDASVGFAFELEMPADEARLGVDVQVTRGDAGQILEYLPIDLDPSLLTWLQASLPETAVKHGRLLFTTTIDPIVPVKDTLLIDAQAFGKSLEFDPSWPEVENFSGHFALTNQELTAQVHDAVALGNPIQNLNVYFPEIWKEDAYSLDIGVESKSRLERFYRFIENSPLNDTLGAVMGEWEVEGDAKLHTKLTFDLDREEVTAIDVEVNPLAARVVLPDLPEVSQVTGSIYYNDQSLLSVKDLKGKALKGPVELELNTEQDRYVIKGRGTAGVPELLSWQKAPKNLENYLSGNLKYFFDVSVFEHGEVTVDVRSDLQGVVSLLPHPMAKPDPESSVIFVYQGKLAETETEHAIDVGALNVDLNTALKDGIDRTTISFGQLPKDSRVPDQGTFLFARLAKLDIKSWLEVFADIEVENNKGPSDGLSVYADVAIEQAQLGSEQLDELSLSVSSSPSAHRVAVRSRQVAGIVRAPKSDAEAIQVELDYLRLGGEKKLKKAAKKPLTKDELQSRLVYNIDDDPLAGLDPSVIPAMNISIRQLRVAGQDLGVWRGNFQPIKKGTLLTVKDSNTLGFAANGQLWWTFIDGRHTSYLDGNLKAGDVSEVSKKLGYDPTIRSKSAQLDTFLYWEGSPASFNRLRTQGLVDLAMNDGAFLNVSESANTLKLFGLFNLSSLSRRLKLDFSDVYSTGLAFDEVSGQLSLNKEVLVTDSPVTIRGPSSQMLISGTTNLAKETLDYQLRLTVPVSGTLPIAVVVAGVAPIVGGLLLLGQQVWGGVVDQFVGVDYQVSGTWDEPILEAQSKVNTQQK</sequence>
<evidence type="ECO:0000256" key="1">
    <source>
        <dbReference type="SAM" id="Phobius"/>
    </source>
</evidence>
<dbReference type="PANTHER" id="PTHR38690:SF1">
    <property type="entry name" value="PROTEASE"/>
    <property type="match status" value="1"/>
</dbReference>
<gene>
    <name evidence="3" type="ORF">GCM10022277_38950</name>
</gene>
<proteinExistence type="predicted"/>
<comment type="caution">
    <text evidence="3">The sequence shown here is derived from an EMBL/GenBank/DDBJ whole genome shotgun (WGS) entry which is preliminary data.</text>
</comment>
<keyword evidence="1" id="KW-0812">Transmembrane</keyword>
<feature type="transmembrane region" description="Helical" evidence="1">
    <location>
        <begin position="1230"/>
        <end position="1249"/>
    </location>
</feature>
<name>A0ABP7N7K4_9GAMM</name>